<reference evidence="2" key="1">
    <citation type="submission" date="2017-07" db="EMBL/GenBank/DDBJ databases">
        <title>Comparative genome mining reveals phylogenetic distribution patterns of secondary metabolites in Amycolatopsis.</title>
        <authorList>
            <person name="Adamek M."/>
            <person name="Alanjary M."/>
            <person name="Sales-Ortells H."/>
            <person name="Goodfellow M."/>
            <person name="Bull A.T."/>
            <person name="Kalinowski J."/>
            <person name="Ziemert N."/>
        </authorList>
    </citation>
    <scope>NUCLEOTIDE SEQUENCE [LARGE SCALE GENOMIC DNA]</scope>
    <source>
        <strain evidence="2">H5</strain>
    </source>
</reference>
<protein>
    <submittedName>
        <fullName evidence="1">Uncharacterized protein</fullName>
    </submittedName>
</protein>
<comment type="caution">
    <text evidence="1">The sequence shown here is derived from an EMBL/GenBank/DDBJ whole genome shotgun (WGS) entry which is preliminary data.</text>
</comment>
<name>A0A229T3G4_9PSEU</name>
<dbReference type="Proteomes" id="UP000215199">
    <property type="component" value="Unassembled WGS sequence"/>
</dbReference>
<evidence type="ECO:0000313" key="1">
    <source>
        <dbReference type="EMBL" id="OXM65550.1"/>
    </source>
</evidence>
<accession>A0A229T3G4</accession>
<dbReference type="EMBL" id="NMUL01000023">
    <property type="protein sequence ID" value="OXM65550.1"/>
    <property type="molecule type" value="Genomic_DNA"/>
</dbReference>
<dbReference type="OrthoDB" id="4571327at2"/>
<gene>
    <name evidence="1" type="ORF">CF165_24670</name>
</gene>
<sequence>MQQSFPVPPNALWSALPAGVTAIRGRTPSYDPQRGTVMCRTGMSLLSWGQIVHVTVSHAPGGSALTIVTTLKLGVFDWGEGKRLAHRFAAAVAHAAGTAALV</sequence>
<dbReference type="AlphaFoldDB" id="A0A229T3G4"/>
<proteinExistence type="predicted"/>
<keyword evidence="2" id="KW-1185">Reference proteome</keyword>
<organism evidence="1 2">
    <name type="scientific">Amycolatopsis vastitatis</name>
    <dbReference type="NCBI Taxonomy" id="1905142"/>
    <lineage>
        <taxon>Bacteria</taxon>
        <taxon>Bacillati</taxon>
        <taxon>Actinomycetota</taxon>
        <taxon>Actinomycetes</taxon>
        <taxon>Pseudonocardiales</taxon>
        <taxon>Pseudonocardiaceae</taxon>
        <taxon>Amycolatopsis</taxon>
    </lineage>
</organism>
<evidence type="ECO:0000313" key="2">
    <source>
        <dbReference type="Proteomes" id="UP000215199"/>
    </source>
</evidence>